<evidence type="ECO:0000313" key="8">
    <source>
        <dbReference type="Proteomes" id="UP000182235"/>
    </source>
</evidence>
<gene>
    <name evidence="7" type="ORF">AJ78_07715</name>
</gene>
<keyword evidence="4 5" id="KW-0408">Iron</keyword>
<evidence type="ECO:0000313" key="7">
    <source>
        <dbReference type="EMBL" id="OJD11530.1"/>
    </source>
</evidence>
<dbReference type="PRINTS" id="PR00463">
    <property type="entry name" value="EP450I"/>
</dbReference>
<reference evidence="7 8" key="1">
    <citation type="submission" date="2015-07" db="EMBL/GenBank/DDBJ databases">
        <title>Emmonsia species relationships and genome sequence.</title>
        <authorList>
            <consortium name="The Broad Institute Genomics Platform"/>
            <person name="Cuomo C.A."/>
            <person name="Munoz J.F."/>
            <person name="Imamovic A."/>
            <person name="Priest M.E."/>
            <person name="Young S."/>
            <person name="Clay O.K."/>
            <person name="McEwen J.G."/>
        </authorList>
    </citation>
    <scope>NUCLEOTIDE SEQUENCE [LARGE SCALE GENOMIC DNA]</scope>
    <source>
        <strain evidence="7 8">UAMH 9510</strain>
    </source>
</reference>
<dbReference type="VEuPathDB" id="FungiDB:AJ78_07715"/>
<dbReference type="EMBL" id="LGRN01000533">
    <property type="protein sequence ID" value="OJD11530.1"/>
    <property type="molecule type" value="Genomic_DNA"/>
</dbReference>
<comment type="cofactor">
    <cofactor evidence="1 5">
        <name>heme</name>
        <dbReference type="ChEBI" id="CHEBI:30413"/>
    </cofactor>
</comment>
<comment type="caution">
    <text evidence="7">The sequence shown here is derived from an EMBL/GenBank/DDBJ whole genome shotgun (WGS) entry which is preliminary data.</text>
</comment>
<dbReference type="PROSITE" id="PS00086">
    <property type="entry name" value="CYTOCHROME_P450"/>
    <property type="match status" value="1"/>
</dbReference>
<protein>
    <submittedName>
        <fullName evidence="7">Uncharacterized protein</fullName>
    </submittedName>
</protein>
<keyword evidence="5 6" id="KW-0349">Heme</keyword>
<dbReference type="STRING" id="1447872.A0A1J9P6L3"/>
<dbReference type="PANTHER" id="PTHR24305">
    <property type="entry name" value="CYTOCHROME P450"/>
    <property type="match status" value="1"/>
</dbReference>
<dbReference type="GO" id="GO:0005506">
    <property type="term" value="F:iron ion binding"/>
    <property type="evidence" value="ECO:0007669"/>
    <property type="project" value="InterPro"/>
</dbReference>
<dbReference type="Proteomes" id="UP000182235">
    <property type="component" value="Unassembled WGS sequence"/>
</dbReference>
<organism evidence="7 8">
    <name type="scientific">Emergomyces pasteurianus Ep9510</name>
    <dbReference type="NCBI Taxonomy" id="1447872"/>
    <lineage>
        <taxon>Eukaryota</taxon>
        <taxon>Fungi</taxon>
        <taxon>Dikarya</taxon>
        <taxon>Ascomycota</taxon>
        <taxon>Pezizomycotina</taxon>
        <taxon>Eurotiomycetes</taxon>
        <taxon>Eurotiomycetidae</taxon>
        <taxon>Onygenales</taxon>
        <taxon>Ajellomycetaceae</taxon>
        <taxon>Emergomyces</taxon>
    </lineage>
</organism>
<dbReference type="InterPro" id="IPR050121">
    <property type="entry name" value="Cytochrome_P450_monoxygenase"/>
</dbReference>
<evidence type="ECO:0000256" key="4">
    <source>
        <dbReference type="ARBA" id="ARBA00023004"/>
    </source>
</evidence>
<dbReference type="Pfam" id="PF00067">
    <property type="entry name" value="p450"/>
    <property type="match status" value="1"/>
</dbReference>
<keyword evidence="8" id="KW-1185">Reference proteome</keyword>
<dbReference type="GO" id="GO:0004497">
    <property type="term" value="F:monooxygenase activity"/>
    <property type="evidence" value="ECO:0007669"/>
    <property type="project" value="UniProtKB-KW"/>
</dbReference>
<dbReference type="InterPro" id="IPR001128">
    <property type="entry name" value="Cyt_P450"/>
</dbReference>
<evidence type="ECO:0000256" key="3">
    <source>
        <dbReference type="ARBA" id="ARBA00023002"/>
    </source>
</evidence>
<dbReference type="Gene3D" id="1.10.630.10">
    <property type="entry name" value="Cytochrome P450"/>
    <property type="match status" value="1"/>
</dbReference>
<keyword evidence="3 6" id="KW-0560">Oxidoreductase</keyword>
<name>A0A1J9P6L3_9EURO</name>
<evidence type="ECO:0000256" key="5">
    <source>
        <dbReference type="PIRSR" id="PIRSR602401-1"/>
    </source>
</evidence>
<keyword evidence="6" id="KW-0503">Monooxygenase</keyword>
<dbReference type="AlphaFoldDB" id="A0A1J9P6L3"/>
<evidence type="ECO:0000256" key="6">
    <source>
        <dbReference type="RuleBase" id="RU000461"/>
    </source>
</evidence>
<dbReference type="InterPro" id="IPR036396">
    <property type="entry name" value="Cyt_P450_sf"/>
</dbReference>
<dbReference type="InterPro" id="IPR017972">
    <property type="entry name" value="Cyt_P450_CS"/>
</dbReference>
<dbReference type="SUPFAM" id="SSF48264">
    <property type="entry name" value="Cytochrome P450"/>
    <property type="match status" value="1"/>
</dbReference>
<sequence length="172" mass="19280">MRTPLPTIYNRYERLRYEILNNPGIDAQSLPYLSAVVRESLRLAMANPTRLPRIVPSGGLHIPGLPTIPAGTSVGLGAYVLHHDPDVFPQPYEFMPERWLDCMPEMLRNSMPFGMGSRQCIARNLASAVVWWTAEALVRADVLKGARSVGEDIAIMEWFNAKVVAGKIELHW</sequence>
<keyword evidence="2 5" id="KW-0479">Metal-binding</keyword>
<dbReference type="InterPro" id="IPR002401">
    <property type="entry name" value="Cyt_P450_E_grp-I"/>
</dbReference>
<dbReference type="OrthoDB" id="3945418at2759"/>
<dbReference type="GO" id="GO:0020037">
    <property type="term" value="F:heme binding"/>
    <property type="evidence" value="ECO:0007669"/>
    <property type="project" value="InterPro"/>
</dbReference>
<feature type="binding site" description="axial binding residue" evidence="5">
    <location>
        <position position="120"/>
    </location>
    <ligand>
        <name>heme</name>
        <dbReference type="ChEBI" id="CHEBI:30413"/>
    </ligand>
    <ligandPart>
        <name>Fe</name>
        <dbReference type="ChEBI" id="CHEBI:18248"/>
    </ligandPart>
</feature>
<comment type="similarity">
    <text evidence="6">Belongs to the cytochrome P450 family.</text>
</comment>
<proteinExistence type="inferred from homology"/>
<accession>A0A1J9P6L3</accession>
<dbReference type="GO" id="GO:0016705">
    <property type="term" value="F:oxidoreductase activity, acting on paired donors, with incorporation or reduction of molecular oxygen"/>
    <property type="evidence" value="ECO:0007669"/>
    <property type="project" value="InterPro"/>
</dbReference>
<evidence type="ECO:0000256" key="1">
    <source>
        <dbReference type="ARBA" id="ARBA00001971"/>
    </source>
</evidence>
<dbReference type="PANTHER" id="PTHR24305:SF156">
    <property type="entry name" value="P450, PUTATIVE (EUROFUNG)-RELATED"/>
    <property type="match status" value="1"/>
</dbReference>
<evidence type="ECO:0000256" key="2">
    <source>
        <dbReference type="ARBA" id="ARBA00022723"/>
    </source>
</evidence>